<feature type="signal peptide" evidence="9">
    <location>
        <begin position="1"/>
        <end position="22"/>
    </location>
</feature>
<evidence type="ECO:0000256" key="1">
    <source>
        <dbReference type="ARBA" id="ARBA00010588"/>
    </source>
</evidence>
<comment type="subunit">
    <text evidence="2">Interacts with KAR2.</text>
</comment>
<keyword evidence="4" id="KW-0813">Transport</keyword>
<keyword evidence="5 9" id="KW-0732">Signal</keyword>
<dbReference type="GO" id="GO:0015031">
    <property type="term" value="P:protein transport"/>
    <property type="evidence" value="ECO:0007669"/>
    <property type="project" value="UniProtKB-KW"/>
</dbReference>
<keyword evidence="11" id="KW-1185">Reference proteome</keyword>
<comment type="similarity">
    <text evidence="1">Belongs to the SIL1 family.</text>
</comment>
<dbReference type="GO" id="GO:0005783">
    <property type="term" value="C:endoplasmic reticulum"/>
    <property type="evidence" value="ECO:0007669"/>
    <property type="project" value="InterPro"/>
</dbReference>
<evidence type="ECO:0000256" key="3">
    <source>
        <dbReference type="ARBA" id="ARBA00015352"/>
    </source>
</evidence>
<keyword evidence="6" id="KW-0256">Endoplasmic reticulum</keyword>
<name>A0A8H2VEI4_9SACH</name>
<dbReference type="EMBL" id="CAEFZW010000003">
    <property type="protein sequence ID" value="CAB4254105.1"/>
    <property type="molecule type" value="Genomic_DNA"/>
</dbReference>
<evidence type="ECO:0000256" key="6">
    <source>
        <dbReference type="ARBA" id="ARBA00022824"/>
    </source>
</evidence>
<dbReference type="Pfam" id="PF16782">
    <property type="entry name" value="SIL1"/>
    <property type="match status" value="1"/>
</dbReference>
<dbReference type="RefSeq" id="XP_041405949.1">
    <property type="nucleotide sequence ID" value="XM_041550015.1"/>
</dbReference>
<keyword evidence="8" id="KW-0811">Translocation</keyword>
<comment type="caution">
    <text evidence="10">The sequence shown here is derived from an EMBL/GenBank/DDBJ whole genome shotgun (WGS) entry which is preliminary data.</text>
</comment>
<dbReference type="InterPro" id="IPR031884">
    <property type="entry name" value="Sil1_fungi"/>
</dbReference>
<reference evidence="10 11" key="1">
    <citation type="submission" date="2020-05" db="EMBL/GenBank/DDBJ databases">
        <authorList>
            <person name="Casaregola S."/>
            <person name="Devillers H."/>
            <person name="Grondin C."/>
        </authorList>
    </citation>
    <scope>NUCLEOTIDE SEQUENCE [LARGE SCALE GENOMIC DNA]</scope>
    <source>
        <strain evidence="10 11">CLIB 1767</strain>
    </source>
</reference>
<evidence type="ECO:0000256" key="5">
    <source>
        <dbReference type="ARBA" id="ARBA00022729"/>
    </source>
</evidence>
<sequence length="445" mass="51242">MLTRRLIQWLPAFILLISGVMAMDHSNQIILAPTSVANNENADATDTAVVADQSQESTSNNVYISGDLLCNDDDCYPLLFEPSSEWQIVKPEQRLPAGLDIRVNLETGLKEAKLGEGNMVTNNNNKEKEDTNNAAEMIEETSNMVKKDESAVNNNYEFSEQFVAIRGFLNKGQYPEAAGQLEDIMEFAHDYKQGYKIATREFDLLQSVALNESIPINVRELDTRVIVACIRNNPPVVEYIEQNYPNFVRDIFNNINEVKKVTDDVQLLVKRFINILTVLIDSDPTYIVGVVDFETLRRVFYTIDDKQLKMRILEIVSAFIDRVHHEDIAPVMKRDGILFVIPQIQDWVKEFSRYVKDADIEEDHLRKFFNTLYNLKTDFGKDIKVDTPFLNWLINQVEERKAHLANGEEPRDPEQDEFDRKLINSRHLVFGNEMADSIKNFHDEL</sequence>
<dbReference type="Gene3D" id="1.25.10.10">
    <property type="entry name" value="Leucine-rich Repeat Variant"/>
    <property type="match status" value="1"/>
</dbReference>
<gene>
    <name evidence="10" type="ORF">KABA2_03S12672</name>
</gene>
<evidence type="ECO:0000256" key="8">
    <source>
        <dbReference type="ARBA" id="ARBA00023010"/>
    </source>
</evidence>
<accession>A0A8H2VEI4</accession>
<keyword evidence="7" id="KW-0653">Protein transport</keyword>
<dbReference type="AlphaFoldDB" id="A0A8H2VEI4"/>
<dbReference type="InterPro" id="IPR011989">
    <property type="entry name" value="ARM-like"/>
</dbReference>
<evidence type="ECO:0000256" key="9">
    <source>
        <dbReference type="SAM" id="SignalP"/>
    </source>
</evidence>
<evidence type="ECO:0000256" key="7">
    <source>
        <dbReference type="ARBA" id="ARBA00022927"/>
    </source>
</evidence>
<evidence type="ECO:0000313" key="10">
    <source>
        <dbReference type="EMBL" id="CAB4254105.1"/>
    </source>
</evidence>
<protein>
    <recommendedName>
        <fullName evidence="3">Nucleotide exchange factor SIL1</fullName>
    </recommendedName>
</protein>
<dbReference type="GO" id="GO:0000774">
    <property type="term" value="F:adenyl-nucleotide exchange factor activity"/>
    <property type="evidence" value="ECO:0007669"/>
    <property type="project" value="InterPro"/>
</dbReference>
<evidence type="ECO:0000256" key="4">
    <source>
        <dbReference type="ARBA" id="ARBA00022448"/>
    </source>
</evidence>
<organism evidence="10 11">
    <name type="scientific">Maudiozyma barnettii</name>
    <dbReference type="NCBI Taxonomy" id="61262"/>
    <lineage>
        <taxon>Eukaryota</taxon>
        <taxon>Fungi</taxon>
        <taxon>Dikarya</taxon>
        <taxon>Ascomycota</taxon>
        <taxon>Saccharomycotina</taxon>
        <taxon>Saccharomycetes</taxon>
        <taxon>Saccharomycetales</taxon>
        <taxon>Saccharomycetaceae</taxon>
        <taxon>Maudiozyma</taxon>
    </lineage>
</organism>
<proteinExistence type="inferred from homology"/>
<evidence type="ECO:0000313" key="11">
    <source>
        <dbReference type="Proteomes" id="UP000644660"/>
    </source>
</evidence>
<feature type="chain" id="PRO_5034030334" description="Nucleotide exchange factor SIL1" evidence="9">
    <location>
        <begin position="23"/>
        <end position="445"/>
    </location>
</feature>
<dbReference type="GeneID" id="64857088"/>
<dbReference type="Proteomes" id="UP000644660">
    <property type="component" value="Unassembled WGS sequence"/>
</dbReference>
<evidence type="ECO:0000256" key="2">
    <source>
        <dbReference type="ARBA" id="ARBA00011799"/>
    </source>
</evidence>